<gene>
    <name evidence="2" type="primary">gatA_2</name>
    <name evidence="2" type="ORF">NIG5292_01236</name>
</gene>
<dbReference type="InterPro" id="IPR023631">
    <property type="entry name" value="Amidase_dom"/>
</dbReference>
<dbReference type="RefSeq" id="WP_048598591.1">
    <property type="nucleotide sequence ID" value="NZ_CAXIAP010000031.1"/>
</dbReference>
<reference evidence="2 3" key="1">
    <citation type="submission" date="2015-04" db="EMBL/GenBank/DDBJ databases">
        <authorList>
            <person name="Syromyatnikov M.Y."/>
            <person name="Popov V.N."/>
        </authorList>
    </citation>
    <scope>NUCLEOTIDE SEQUENCE [LARGE SCALE GENOMIC DNA]</scope>
    <source>
        <strain evidence="2 3">CECT 5292</strain>
    </source>
</reference>
<keyword evidence="3" id="KW-1185">Reference proteome</keyword>
<evidence type="ECO:0000313" key="2">
    <source>
        <dbReference type="EMBL" id="CRK75193.1"/>
    </source>
</evidence>
<dbReference type="Pfam" id="PF01425">
    <property type="entry name" value="Amidase"/>
    <property type="match status" value="1"/>
</dbReference>
<proteinExistence type="predicted"/>
<keyword evidence="2" id="KW-0436">Ligase</keyword>
<dbReference type="Proteomes" id="UP000048949">
    <property type="component" value="Unassembled WGS sequence"/>
</dbReference>
<keyword evidence="2" id="KW-0808">Transferase</keyword>
<name>A0A0U1NL04_9RHOB</name>
<dbReference type="PANTHER" id="PTHR11895:SF151">
    <property type="entry name" value="GLUTAMYL-TRNA(GLN) AMIDOTRANSFERASE SUBUNIT A"/>
    <property type="match status" value="1"/>
</dbReference>
<dbReference type="SUPFAM" id="SSF75304">
    <property type="entry name" value="Amidase signature (AS) enzymes"/>
    <property type="match status" value="1"/>
</dbReference>
<dbReference type="GO" id="GO:0016874">
    <property type="term" value="F:ligase activity"/>
    <property type="evidence" value="ECO:0007669"/>
    <property type="project" value="UniProtKB-KW"/>
</dbReference>
<organism evidence="2 3">
    <name type="scientific">Nereida ignava</name>
    <dbReference type="NCBI Taxonomy" id="282199"/>
    <lineage>
        <taxon>Bacteria</taxon>
        <taxon>Pseudomonadati</taxon>
        <taxon>Pseudomonadota</taxon>
        <taxon>Alphaproteobacteria</taxon>
        <taxon>Rhodobacterales</taxon>
        <taxon>Roseobacteraceae</taxon>
        <taxon>Nereida</taxon>
    </lineage>
</organism>
<dbReference type="AlphaFoldDB" id="A0A0U1NL04"/>
<dbReference type="GO" id="GO:0016740">
    <property type="term" value="F:transferase activity"/>
    <property type="evidence" value="ECO:0007669"/>
    <property type="project" value="UniProtKB-KW"/>
</dbReference>
<dbReference type="EC" id="6.3.5.-" evidence="2"/>
<dbReference type="EMBL" id="CVQV01000005">
    <property type="protein sequence ID" value="CRK75193.1"/>
    <property type="molecule type" value="Genomic_DNA"/>
</dbReference>
<sequence length="446" mass="48092">MIPDSYKLTATEAVDAIASGRLSSVELVKSCLARITETDEAIKAWAFLDPDAALAQAAECDRLRRAGMATGRLHGIPVGLKDIIDTAKMPTQRGTSIFAGRQTEHVARLVERLREEGAVIMGKTVTTELAFVHENETRNPHNTDHSPGGSSSGSAAAVAAMHVPLAIGTQTNGSVIRPASFCGTFGFKPTRGVISRSGVLQTSVSLDQVGCFGRSLEDVALLTDAIGGYDQNDQVSFARPRPKMLEGAQAEALVTPEFAWFDLPFNERLSGDAREGMEAVLDILGAKVTKMEPADTLSDLVMVQARIHEYEIAHHQAEVFDTHWDQISDTLKPIIERARKITKTEYEDALAVKGSAESFFMNFFLDYDAVIAPSAAGEAPKLGDGTGDPIFCTLWTLAGLPCVSLPLLVGDNGLPIGVQLIGPPEKDDRLLRTARWLQTYLSETAE</sequence>
<evidence type="ECO:0000313" key="3">
    <source>
        <dbReference type="Proteomes" id="UP000048949"/>
    </source>
</evidence>
<evidence type="ECO:0000259" key="1">
    <source>
        <dbReference type="Pfam" id="PF01425"/>
    </source>
</evidence>
<dbReference type="InterPro" id="IPR036928">
    <property type="entry name" value="AS_sf"/>
</dbReference>
<protein>
    <submittedName>
        <fullName evidence="2">Glutamyl-tRNA(Gln) amidotransferase subunit A</fullName>
        <ecNumber evidence="2">6.3.5.-</ecNumber>
    </submittedName>
</protein>
<accession>A0A0U1NL04</accession>
<dbReference type="OrthoDB" id="9777859at2"/>
<feature type="domain" description="Amidase" evidence="1">
    <location>
        <begin position="26"/>
        <end position="431"/>
    </location>
</feature>
<dbReference type="InterPro" id="IPR000120">
    <property type="entry name" value="Amidase"/>
</dbReference>
<dbReference type="STRING" id="282199.GCA_001049735_01235"/>
<dbReference type="PANTHER" id="PTHR11895">
    <property type="entry name" value="TRANSAMIDASE"/>
    <property type="match status" value="1"/>
</dbReference>
<dbReference type="Gene3D" id="3.90.1300.10">
    <property type="entry name" value="Amidase signature (AS) domain"/>
    <property type="match status" value="1"/>
</dbReference>